<dbReference type="AlphaFoldDB" id="A0A517MBX3"/>
<organism evidence="1 2">
    <name type="scientific">Roseimaritima multifibrata</name>
    <dbReference type="NCBI Taxonomy" id="1930274"/>
    <lineage>
        <taxon>Bacteria</taxon>
        <taxon>Pseudomonadati</taxon>
        <taxon>Planctomycetota</taxon>
        <taxon>Planctomycetia</taxon>
        <taxon>Pirellulales</taxon>
        <taxon>Pirellulaceae</taxon>
        <taxon>Roseimaritima</taxon>
    </lineage>
</organism>
<evidence type="ECO:0000313" key="2">
    <source>
        <dbReference type="Proteomes" id="UP000320672"/>
    </source>
</evidence>
<reference evidence="1 2" key="1">
    <citation type="submission" date="2019-02" db="EMBL/GenBank/DDBJ databases">
        <title>Deep-cultivation of Planctomycetes and their phenomic and genomic characterization uncovers novel biology.</title>
        <authorList>
            <person name="Wiegand S."/>
            <person name="Jogler M."/>
            <person name="Boedeker C."/>
            <person name="Pinto D."/>
            <person name="Vollmers J."/>
            <person name="Rivas-Marin E."/>
            <person name="Kohn T."/>
            <person name="Peeters S.H."/>
            <person name="Heuer A."/>
            <person name="Rast P."/>
            <person name="Oberbeckmann S."/>
            <person name="Bunk B."/>
            <person name="Jeske O."/>
            <person name="Meyerdierks A."/>
            <person name="Storesund J.E."/>
            <person name="Kallscheuer N."/>
            <person name="Luecker S."/>
            <person name="Lage O.M."/>
            <person name="Pohl T."/>
            <person name="Merkel B.J."/>
            <person name="Hornburger P."/>
            <person name="Mueller R.-W."/>
            <person name="Bruemmer F."/>
            <person name="Labrenz M."/>
            <person name="Spormann A.M."/>
            <person name="Op den Camp H."/>
            <person name="Overmann J."/>
            <person name="Amann R."/>
            <person name="Jetten M.S.M."/>
            <person name="Mascher T."/>
            <person name="Medema M.H."/>
            <person name="Devos D.P."/>
            <person name="Kaster A.-K."/>
            <person name="Ovreas L."/>
            <person name="Rohde M."/>
            <person name="Galperin M.Y."/>
            <person name="Jogler C."/>
        </authorList>
    </citation>
    <scope>NUCLEOTIDE SEQUENCE [LARGE SCALE GENOMIC DNA]</scope>
    <source>
        <strain evidence="1 2">FF011L</strain>
    </source>
</reference>
<evidence type="ECO:0000313" key="1">
    <source>
        <dbReference type="EMBL" id="QDS92394.1"/>
    </source>
</evidence>
<keyword evidence="2" id="KW-1185">Reference proteome</keyword>
<dbReference type="Proteomes" id="UP000320672">
    <property type="component" value="Chromosome"/>
</dbReference>
<sequence>MQDWFDSEIWRQIGTGEFRTPLAPETLLEPCPEPIWPGFMPPDVLPLIGNEYGDWLCLRVGADDSVREVVYWYHGGGDWIPWGQTLPEAIAFQMIRDSLPGRFYRHADPAEPIRLTKPDDPLFQWASKFLPEAVIHTIAALPDADSQADPLARIEDLLKLDIATIPLHAEAILRALDSPLRTLTPGIANRLGIDWGQEALLWMFDHKTIPENRIADLAKELGAAESEFQQQDWDLAGRHADKVLAERSDLGWAHHTAGWQAERNGDLQTAVKHYSESLISSSFTEQGVRFRTHGKEEGKFSARRLLQITNQNETVEIPQHQPYWNRWSQTAGEKRVQAVAAHWRSAAQQAVAAGQHAQAYPMLINIGWDLGLRSVRDYGPLLWEIATAAERAGQAARAAVAATHARCFEARYGSGN</sequence>
<accession>A0A517MBX3</accession>
<dbReference type="KEGG" id="rml:FF011L_11370"/>
<name>A0A517MBX3_9BACT</name>
<gene>
    <name evidence="1" type="ORF">FF011L_11370</name>
</gene>
<proteinExistence type="predicted"/>
<dbReference type="EMBL" id="CP036262">
    <property type="protein sequence ID" value="QDS92394.1"/>
    <property type="molecule type" value="Genomic_DNA"/>
</dbReference>
<protein>
    <submittedName>
        <fullName evidence="1">Uncharacterized protein</fullName>
    </submittedName>
</protein>